<organism evidence="8 9">
    <name type="scientific">Paenibacillus residui</name>
    <dbReference type="NCBI Taxonomy" id="629724"/>
    <lineage>
        <taxon>Bacteria</taxon>
        <taxon>Bacillati</taxon>
        <taxon>Bacillota</taxon>
        <taxon>Bacilli</taxon>
        <taxon>Bacillales</taxon>
        <taxon>Paenibacillaceae</taxon>
        <taxon>Paenibacillus</taxon>
    </lineage>
</organism>
<dbReference type="Gene3D" id="2.40.10.340">
    <property type="entry name" value="Rod shape-determining protein MreC, domain 1"/>
    <property type="match status" value="1"/>
</dbReference>
<gene>
    <name evidence="8" type="primary">mreC</name>
    <name evidence="8" type="ORF">ACFQ03_18955</name>
</gene>
<evidence type="ECO:0000256" key="4">
    <source>
        <dbReference type="ARBA" id="ARBA00032089"/>
    </source>
</evidence>
<evidence type="ECO:0000259" key="7">
    <source>
        <dbReference type="Pfam" id="PF04085"/>
    </source>
</evidence>
<feature type="domain" description="Rod shape-determining protein MreC beta-barrel core" evidence="7">
    <location>
        <begin position="126"/>
        <end position="280"/>
    </location>
</feature>
<dbReference type="EMBL" id="JBHTIU010000074">
    <property type="protein sequence ID" value="MFD0871226.1"/>
    <property type="molecule type" value="Genomic_DNA"/>
</dbReference>
<evidence type="ECO:0000313" key="8">
    <source>
        <dbReference type="EMBL" id="MFD0871226.1"/>
    </source>
</evidence>
<evidence type="ECO:0000256" key="5">
    <source>
        <dbReference type="PIRNR" id="PIRNR038471"/>
    </source>
</evidence>
<protein>
    <recommendedName>
        <fullName evidence="2 5">Cell shape-determining protein MreC</fullName>
    </recommendedName>
    <alternativeName>
        <fullName evidence="4 5">Cell shape protein MreC</fullName>
    </alternativeName>
</protein>
<evidence type="ECO:0000256" key="3">
    <source>
        <dbReference type="ARBA" id="ARBA00022960"/>
    </source>
</evidence>
<proteinExistence type="inferred from homology"/>
<sequence length="285" mass="32047">MFKFMGNKKIVVLLVSLIIFVILMGLTMLRPGMTWPEKFVKDTVSWTQGLFNRPAQAIAGFFQDIRELKNLYKENKVLKETLSHYARDTMRLNKLESDNKNLKELLEFTERQKGLDNYKYHVAQVYAMSADPYTSVVNIDLGERDGIRKDMAVISVHGLVGRIDKVSEFTSSVQLLTELDATNNQSKAIAATVKGKEKSFGIIQSYDHESQLLIMTNIDTNDDLAEGDTIITSGMGLVFPKGIEIGTVVSKEDGDFGINYVAKIKPAATFRHLSELMVVEVQDPR</sequence>
<evidence type="ECO:0000256" key="6">
    <source>
        <dbReference type="SAM" id="Coils"/>
    </source>
</evidence>
<evidence type="ECO:0000256" key="2">
    <source>
        <dbReference type="ARBA" id="ARBA00013855"/>
    </source>
</evidence>
<keyword evidence="9" id="KW-1185">Reference proteome</keyword>
<evidence type="ECO:0000256" key="1">
    <source>
        <dbReference type="ARBA" id="ARBA00009369"/>
    </source>
</evidence>
<dbReference type="Gene3D" id="2.40.10.350">
    <property type="entry name" value="Rod shape-determining protein MreC, domain 2"/>
    <property type="match status" value="1"/>
</dbReference>
<dbReference type="RefSeq" id="WP_225312619.1">
    <property type="nucleotide sequence ID" value="NZ_JBHTIU010000074.1"/>
</dbReference>
<keyword evidence="6" id="KW-0175">Coiled coil</keyword>
<dbReference type="Pfam" id="PF04085">
    <property type="entry name" value="MreC"/>
    <property type="match status" value="1"/>
</dbReference>
<dbReference type="NCBIfam" id="TIGR00219">
    <property type="entry name" value="mreC"/>
    <property type="match status" value="1"/>
</dbReference>
<evidence type="ECO:0000313" key="9">
    <source>
        <dbReference type="Proteomes" id="UP001597120"/>
    </source>
</evidence>
<dbReference type="PIRSF" id="PIRSF038471">
    <property type="entry name" value="MreC"/>
    <property type="match status" value="1"/>
</dbReference>
<dbReference type="InterPro" id="IPR055342">
    <property type="entry name" value="MreC_beta-barrel_core"/>
</dbReference>
<comment type="similarity">
    <text evidence="1 5">Belongs to the MreC family.</text>
</comment>
<dbReference type="PANTHER" id="PTHR34138:SF1">
    <property type="entry name" value="CELL SHAPE-DETERMINING PROTEIN MREC"/>
    <property type="match status" value="1"/>
</dbReference>
<dbReference type="Proteomes" id="UP001597120">
    <property type="component" value="Unassembled WGS sequence"/>
</dbReference>
<name>A0ABW3DE65_9BACL</name>
<reference evidence="9" key="1">
    <citation type="journal article" date="2019" name="Int. J. Syst. Evol. Microbiol.">
        <title>The Global Catalogue of Microorganisms (GCM) 10K type strain sequencing project: providing services to taxonomists for standard genome sequencing and annotation.</title>
        <authorList>
            <consortium name="The Broad Institute Genomics Platform"/>
            <consortium name="The Broad Institute Genome Sequencing Center for Infectious Disease"/>
            <person name="Wu L."/>
            <person name="Ma J."/>
        </authorList>
    </citation>
    <scope>NUCLEOTIDE SEQUENCE [LARGE SCALE GENOMIC DNA]</scope>
    <source>
        <strain evidence="9">CCUG 57263</strain>
    </source>
</reference>
<keyword evidence="3 5" id="KW-0133">Cell shape</keyword>
<feature type="coiled-coil region" evidence="6">
    <location>
        <begin position="68"/>
        <end position="112"/>
    </location>
</feature>
<dbReference type="InterPro" id="IPR007221">
    <property type="entry name" value="MreC"/>
</dbReference>
<comment type="function">
    <text evidence="5">Involved in formation and maintenance of cell shape.</text>
</comment>
<comment type="caution">
    <text evidence="8">The sequence shown here is derived from an EMBL/GenBank/DDBJ whole genome shotgun (WGS) entry which is preliminary data.</text>
</comment>
<dbReference type="InterPro" id="IPR042177">
    <property type="entry name" value="Cell/Rod_1"/>
</dbReference>
<dbReference type="PANTHER" id="PTHR34138">
    <property type="entry name" value="CELL SHAPE-DETERMINING PROTEIN MREC"/>
    <property type="match status" value="1"/>
</dbReference>
<dbReference type="InterPro" id="IPR042175">
    <property type="entry name" value="Cell/Rod_MreC_2"/>
</dbReference>
<accession>A0ABW3DE65</accession>